<accession>A0A0H3ACR3</accession>
<name>A0A0H3ACR3_CAMJJ</name>
<dbReference type="HOGENOM" id="CLU_3267156_0_0_7"/>
<reference evidence="2" key="1">
    <citation type="submission" date="2006-12" db="EMBL/GenBank/DDBJ databases">
        <authorList>
            <person name="Fouts D.E."/>
            <person name="Nelson K.E."/>
            <person name="Sebastian Y."/>
        </authorList>
    </citation>
    <scope>NUCLEOTIDE SEQUENCE [LARGE SCALE GENOMIC DNA]</scope>
    <source>
        <strain evidence="2">81-176</strain>
    </source>
</reference>
<dbReference type="EMBL" id="CP000538">
    <property type="protein sequence ID" value="ABM55257.1"/>
    <property type="molecule type" value="Genomic_DNA"/>
</dbReference>
<proteinExistence type="predicted"/>
<dbReference type="Proteomes" id="UP000000646">
    <property type="component" value="Chromosome"/>
</dbReference>
<organism evidence="1 2">
    <name type="scientific">Campylobacter jejuni subsp. jejuni serotype O:23/36 (strain 81-176)</name>
    <dbReference type="NCBI Taxonomy" id="354242"/>
    <lineage>
        <taxon>Bacteria</taxon>
        <taxon>Pseudomonadati</taxon>
        <taxon>Campylobacterota</taxon>
        <taxon>Epsilonproteobacteria</taxon>
        <taxon>Campylobacterales</taxon>
        <taxon>Campylobacteraceae</taxon>
        <taxon>Campylobacter</taxon>
    </lineage>
</organism>
<protein>
    <submittedName>
        <fullName evidence="1">Uncharacterized protein</fullName>
    </submittedName>
</protein>
<evidence type="ECO:0000313" key="1">
    <source>
        <dbReference type="EMBL" id="ABM55257.1"/>
    </source>
</evidence>
<dbReference type="KEGG" id="cjj:CJJ81176_1747"/>
<gene>
    <name evidence="1" type="ordered locus">CJJ81176_1747</name>
</gene>
<evidence type="ECO:0000313" key="2">
    <source>
        <dbReference type="Proteomes" id="UP000000646"/>
    </source>
</evidence>
<sequence length="41" mass="4984">MKFSFECLKRRIFCNALKSVFSINMPLKKYYLMYVIILAFL</sequence>
<dbReference type="AlphaFoldDB" id="A0A0H3ACR3"/>